<feature type="transmembrane region" description="Helical" evidence="5">
    <location>
        <begin position="289"/>
        <end position="311"/>
    </location>
</feature>
<dbReference type="CDD" id="cd06261">
    <property type="entry name" value="TM_PBP2"/>
    <property type="match status" value="1"/>
</dbReference>
<accession>A0A1G9UKT2</accession>
<comment type="function">
    <text evidence="6">Part of the binding-protein-dependent transport system for phosphate; probably responsible for the translocation of the substrate across the membrane.</text>
</comment>
<protein>
    <recommendedName>
        <fullName evidence="6">Phosphate transport system permease protein</fullName>
    </recommendedName>
</protein>
<dbReference type="PANTHER" id="PTHR42727:SF1">
    <property type="entry name" value="PHOSPHATE TRANSPORT SYSTEM PERMEASE"/>
    <property type="match status" value="1"/>
</dbReference>
<keyword evidence="6" id="KW-0592">Phosphate transport</keyword>
<keyword evidence="4 5" id="KW-0472">Membrane</keyword>
<dbReference type="NCBIfam" id="TIGR02138">
    <property type="entry name" value="phosphate_pstC"/>
    <property type="match status" value="1"/>
</dbReference>
<keyword evidence="9" id="KW-1185">Reference proteome</keyword>
<comment type="similarity">
    <text evidence="6">Belongs to the binding-protein-dependent transport system permease family. CysTW subfamily.</text>
</comment>
<gene>
    <name evidence="8" type="ORF">SAMN04487949_2219</name>
</gene>
<dbReference type="Pfam" id="PF00528">
    <property type="entry name" value="BPD_transp_1"/>
    <property type="match status" value="1"/>
</dbReference>
<dbReference type="GO" id="GO:0006817">
    <property type="term" value="P:phosphate ion transport"/>
    <property type="evidence" value="ECO:0007669"/>
    <property type="project" value="UniProtKB-KW"/>
</dbReference>
<dbReference type="GO" id="GO:0005315">
    <property type="term" value="F:phosphate transmembrane transporter activity"/>
    <property type="evidence" value="ECO:0007669"/>
    <property type="project" value="InterPro"/>
</dbReference>
<evidence type="ECO:0000256" key="1">
    <source>
        <dbReference type="ARBA" id="ARBA00004141"/>
    </source>
</evidence>
<evidence type="ECO:0000259" key="7">
    <source>
        <dbReference type="PROSITE" id="PS50928"/>
    </source>
</evidence>
<dbReference type="AlphaFoldDB" id="A0A1G9UKT2"/>
<feature type="transmembrane region" description="Helical" evidence="5">
    <location>
        <begin position="27"/>
        <end position="60"/>
    </location>
</feature>
<dbReference type="InterPro" id="IPR000515">
    <property type="entry name" value="MetI-like"/>
</dbReference>
<comment type="subcellular location">
    <subcellularLocation>
        <location evidence="5">Cell membrane</location>
        <topology evidence="5">Multi-pass membrane protein</topology>
    </subcellularLocation>
    <subcellularLocation>
        <location evidence="1">Membrane</location>
        <topology evidence="1">Multi-pass membrane protein</topology>
    </subcellularLocation>
</comment>
<dbReference type="InterPro" id="IPR035906">
    <property type="entry name" value="MetI-like_sf"/>
</dbReference>
<keyword evidence="5" id="KW-0813">Transport</keyword>
<sequence>MTEQSQPPDLSGNRGAQQVREKIYHGLFFTAAALSVLTTLGIIAALLGDALSFFGAYSIGSFLTGTQWSVLSNNYGVLPLVYGTLIVTFGSALIAMPLGLLTAIYLSEYASKRMRSILKPMLEVLAGVPTVVYGFFAIVYITPFLEGTLFPSISTFNALSASIVVGIMIIPMVASISEDAMSAVPDSLRQAGYGLGATKFNVSTRIVVPAAISGIASSFILALSRAIGETMAVTLAMGSKPSLPDVSMASLAGIPIPFVHPGDMFLRPYSSMTAQMVNTINGELSGGSLAYEAVFAVGLVLFVITLVMNVISDAIASRYREEY</sequence>
<dbReference type="Proteomes" id="UP000199451">
    <property type="component" value="Unassembled WGS sequence"/>
</dbReference>
<feature type="transmembrane region" description="Helical" evidence="5">
    <location>
        <begin position="206"/>
        <end position="227"/>
    </location>
</feature>
<keyword evidence="6" id="KW-1003">Cell membrane</keyword>
<evidence type="ECO:0000256" key="3">
    <source>
        <dbReference type="ARBA" id="ARBA00022989"/>
    </source>
</evidence>
<dbReference type="GO" id="GO:0005886">
    <property type="term" value="C:plasma membrane"/>
    <property type="evidence" value="ECO:0007669"/>
    <property type="project" value="UniProtKB-SubCell"/>
</dbReference>
<dbReference type="EMBL" id="FNHL01000002">
    <property type="protein sequence ID" value="SDM60155.1"/>
    <property type="molecule type" value="Genomic_DNA"/>
</dbReference>
<keyword evidence="2 5" id="KW-0812">Transmembrane</keyword>
<evidence type="ECO:0000256" key="2">
    <source>
        <dbReference type="ARBA" id="ARBA00022692"/>
    </source>
</evidence>
<evidence type="ECO:0000256" key="4">
    <source>
        <dbReference type="ARBA" id="ARBA00023136"/>
    </source>
</evidence>
<dbReference type="OrthoDB" id="338493at2157"/>
<dbReference type="RefSeq" id="WP_089697503.1">
    <property type="nucleotide sequence ID" value="NZ_FNHL01000002.1"/>
</dbReference>
<dbReference type="InterPro" id="IPR011864">
    <property type="entry name" value="Phosphate_PstC"/>
</dbReference>
<organism evidence="8 9">
    <name type="scientific">Halogranum gelatinilyticum</name>
    <dbReference type="NCBI Taxonomy" id="660521"/>
    <lineage>
        <taxon>Archaea</taxon>
        <taxon>Methanobacteriati</taxon>
        <taxon>Methanobacteriota</taxon>
        <taxon>Stenosarchaea group</taxon>
        <taxon>Halobacteria</taxon>
        <taxon>Halobacteriales</taxon>
        <taxon>Haloferacaceae</taxon>
    </lineage>
</organism>
<dbReference type="PANTHER" id="PTHR42727">
    <property type="entry name" value="PHOSPHATE TRANSPORT SYSTEM PERMEASE PROTEIN"/>
    <property type="match status" value="1"/>
</dbReference>
<evidence type="ECO:0000256" key="5">
    <source>
        <dbReference type="RuleBase" id="RU363032"/>
    </source>
</evidence>
<keyword evidence="3 5" id="KW-1133">Transmembrane helix</keyword>
<dbReference type="Gene3D" id="1.10.3720.10">
    <property type="entry name" value="MetI-like"/>
    <property type="match status" value="1"/>
</dbReference>
<dbReference type="STRING" id="660521.SAMN04487949_2219"/>
<feature type="domain" description="ABC transmembrane type-1" evidence="7">
    <location>
        <begin position="81"/>
        <end position="312"/>
    </location>
</feature>
<name>A0A1G9UKT2_9EURY</name>
<feature type="transmembrane region" description="Helical" evidence="5">
    <location>
        <begin position="153"/>
        <end position="174"/>
    </location>
</feature>
<dbReference type="SUPFAM" id="SSF161098">
    <property type="entry name" value="MetI-like"/>
    <property type="match status" value="1"/>
</dbReference>
<reference evidence="9" key="1">
    <citation type="submission" date="2016-10" db="EMBL/GenBank/DDBJ databases">
        <authorList>
            <person name="Varghese N."/>
            <person name="Submissions S."/>
        </authorList>
    </citation>
    <scope>NUCLEOTIDE SEQUENCE [LARGE SCALE GENOMIC DNA]</scope>
    <source>
        <strain evidence="9">CGMCC 1.10119</strain>
    </source>
</reference>
<feature type="transmembrane region" description="Helical" evidence="5">
    <location>
        <begin position="118"/>
        <end position="141"/>
    </location>
</feature>
<dbReference type="PROSITE" id="PS50928">
    <property type="entry name" value="ABC_TM1"/>
    <property type="match status" value="1"/>
</dbReference>
<feature type="transmembrane region" description="Helical" evidence="5">
    <location>
        <begin position="80"/>
        <end position="106"/>
    </location>
</feature>
<proteinExistence type="inferred from homology"/>
<evidence type="ECO:0000313" key="9">
    <source>
        <dbReference type="Proteomes" id="UP000199451"/>
    </source>
</evidence>
<evidence type="ECO:0000256" key="6">
    <source>
        <dbReference type="RuleBase" id="RU363054"/>
    </source>
</evidence>
<evidence type="ECO:0000313" key="8">
    <source>
        <dbReference type="EMBL" id="SDM60155.1"/>
    </source>
</evidence>